<feature type="compositionally biased region" description="Low complexity" evidence="5">
    <location>
        <begin position="105"/>
        <end position="119"/>
    </location>
</feature>
<reference evidence="7 8" key="1">
    <citation type="journal article" date="2023" name="Commun. Biol.">
        <title>Reorganization of the ancestral sex-determining regions during the evolution of trioecy in Pleodorina starrii.</title>
        <authorList>
            <person name="Takahashi K."/>
            <person name="Suzuki S."/>
            <person name="Kawai-Toyooka H."/>
            <person name="Yamamoto K."/>
            <person name="Hamaji T."/>
            <person name="Ootsuki R."/>
            <person name="Yamaguchi H."/>
            <person name="Kawachi M."/>
            <person name="Higashiyama T."/>
            <person name="Nozaki H."/>
        </authorList>
    </citation>
    <scope>NUCLEOTIDE SEQUENCE [LARGE SCALE GENOMIC DNA]</scope>
    <source>
        <strain evidence="7 8">NIES-4479</strain>
    </source>
</reference>
<feature type="domain" description="Protease Do-like PDZ" evidence="6">
    <location>
        <begin position="665"/>
        <end position="824"/>
    </location>
</feature>
<dbReference type="InterPro" id="IPR009003">
    <property type="entry name" value="Peptidase_S1_PA"/>
</dbReference>
<dbReference type="AlphaFoldDB" id="A0A9W6BRV7"/>
<dbReference type="Gene3D" id="3.20.190.20">
    <property type="match status" value="1"/>
</dbReference>
<keyword evidence="4" id="KW-0720">Serine protease</keyword>
<comment type="caution">
    <text evidence="7">The sequence shown here is derived from an EMBL/GenBank/DDBJ whole genome shotgun (WGS) entry which is preliminary data.</text>
</comment>
<dbReference type="PANTHER" id="PTHR45980:SF9">
    <property type="entry name" value="PROTEASE DO-LIKE 10, MITOCHONDRIAL-RELATED"/>
    <property type="match status" value="1"/>
</dbReference>
<evidence type="ECO:0000313" key="8">
    <source>
        <dbReference type="Proteomes" id="UP001165080"/>
    </source>
</evidence>
<keyword evidence="8" id="KW-1185">Reference proteome</keyword>
<gene>
    <name evidence="7" type="primary">PLEST007943</name>
    <name evidence="7" type="ORF">PLESTB_001212200</name>
</gene>
<dbReference type="InterPro" id="IPR041517">
    <property type="entry name" value="DEGP_PDZ"/>
</dbReference>
<dbReference type="OrthoDB" id="4217619at2759"/>
<evidence type="ECO:0000256" key="3">
    <source>
        <dbReference type="ARBA" id="ARBA00022801"/>
    </source>
</evidence>
<evidence type="ECO:0000313" key="7">
    <source>
        <dbReference type="EMBL" id="GLC57326.1"/>
    </source>
</evidence>
<evidence type="ECO:0000256" key="5">
    <source>
        <dbReference type="SAM" id="MobiDB-lite"/>
    </source>
</evidence>
<dbReference type="PRINTS" id="PR00834">
    <property type="entry name" value="PROTEASES2C"/>
</dbReference>
<evidence type="ECO:0000256" key="2">
    <source>
        <dbReference type="ARBA" id="ARBA00022670"/>
    </source>
</evidence>
<evidence type="ECO:0000256" key="4">
    <source>
        <dbReference type="ARBA" id="ARBA00022825"/>
    </source>
</evidence>
<comment type="similarity">
    <text evidence="1">Belongs to the peptidase S1C family.</text>
</comment>
<evidence type="ECO:0000256" key="1">
    <source>
        <dbReference type="ARBA" id="ARBA00010541"/>
    </source>
</evidence>
<dbReference type="InterPro" id="IPR046449">
    <property type="entry name" value="DEGP_PDZ_sf"/>
</dbReference>
<dbReference type="GO" id="GO:0006508">
    <property type="term" value="P:proteolysis"/>
    <property type="evidence" value="ECO:0007669"/>
    <property type="project" value="UniProtKB-KW"/>
</dbReference>
<keyword evidence="2" id="KW-0645">Protease</keyword>
<feature type="region of interest" description="Disordered" evidence="5">
    <location>
        <begin position="103"/>
        <end position="131"/>
    </location>
</feature>
<dbReference type="Pfam" id="PF17815">
    <property type="entry name" value="PDZ_3"/>
    <property type="match status" value="1"/>
</dbReference>
<dbReference type="Pfam" id="PF13365">
    <property type="entry name" value="Trypsin_2"/>
    <property type="match status" value="1"/>
</dbReference>
<dbReference type="SUPFAM" id="SSF50494">
    <property type="entry name" value="Trypsin-like serine proteases"/>
    <property type="match status" value="1"/>
</dbReference>
<accession>A0A9W6BRV7</accession>
<dbReference type="Gene3D" id="2.40.10.10">
    <property type="entry name" value="Trypsin-like serine proteases"/>
    <property type="match status" value="2"/>
</dbReference>
<sequence>MARGSISGHLKVVCCEAICAFQQPAFAGLRNPHLSAARLGILAAAQLNAVQRRHLGIMPLHRLLGLGQPAAPRPVSEAAHHDHHRSCSRASCSATPPSFLLGSHGQRAQQGAAGWPGAQSPRAYTTGPASRSARAILAQQQQQQLAASAAAAAATGVAGLAASPVSPACSSEDCLVGGLPTAAAASPPPAGGGGPSTRSWSAGVDQPPAAGAAGAARPLLLASGGLWPAAAATAPPPVGALHGPPSPPPAAPGCCSADATSSGTTATTTADPATAAATPPQPQLSLASPLAAAAAATSPLAAAAAGGSTTPTPTFTPSRSYSQHIKSDRALLAALTQPPAAYARGMGSVLDSIIKIYTVHSRPNYTLPWQNHPKRESTGTGFVVHDRLILTNAHVVADATYVLVKRHGSGTKYRADVQAVGHDCDLALLSVDDESFWSSPTAMLPLELGSVPELQQGVVVVGYPTGGDNTSVTSGVVSRVEVAQYAHAASHLMACQIDAAINPGNSGGPALQGDQVVGVAFQNLPGAENIGYIIPTPVVCHFLAEVRKYGSYQGYCSLGVLCQNLENPHLRAALGMSEGMTGVLVNTIQKTSNAAKVLKPGDVLLEFDGVKIANDGTVHLRQRERIYFSYLITLKPTGATAKVKVLRDGQVLSYDLAVTPNDLLVPVHCYDRLPSYFMFAGLVFVPLTQPYLHEYGEDWMNTAPRRLYDKAMHGMMQKPRQQIVILSQVLVDDVNTGYQQFQSLQVLRVNGTEVLNLAHLKQLVEGQGQTEGGQEGQEEGQQGERFVRFELEDERIMVVDRSLALDANRRIMERYRVPSSVSADIET</sequence>
<dbReference type="Gene3D" id="2.30.42.10">
    <property type="match status" value="1"/>
</dbReference>
<evidence type="ECO:0000259" key="6">
    <source>
        <dbReference type="Pfam" id="PF17815"/>
    </source>
</evidence>
<dbReference type="EMBL" id="BRXU01000018">
    <property type="protein sequence ID" value="GLC57326.1"/>
    <property type="molecule type" value="Genomic_DNA"/>
</dbReference>
<feature type="region of interest" description="Disordered" evidence="5">
    <location>
        <begin position="184"/>
        <end position="211"/>
    </location>
</feature>
<dbReference type="GO" id="GO:0004252">
    <property type="term" value="F:serine-type endopeptidase activity"/>
    <property type="evidence" value="ECO:0007669"/>
    <property type="project" value="InterPro"/>
</dbReference>
<feature type="compositionally biased region" description="Pro residues" evidence="5">
    <location>
        <begin position="238"/>
        <end position="251"/>
    </location>
</feature>
<dbReference type="InterPro" id="IPR036034">
    <property type="entry name" value="PDZ_sf"/>
</dbReference>
<dbReference type="PANTHER" id="PTHR45980">
    <property type="match status" value="1"/>
</dbReference>
<proteinExistence type="inferred from homology"/>
<dbReference type="SUPFAM" id="SSF50156">
    <property type="entry name" value="PDZ domain-like"/>
    <property type="match status" value="1"/>
</dbReference>
<protein>
    <recommendedName>
        <fullName evidence="6">Protease Do-like PDZ domain-containing protein</fullName>
    </recommendedName>
</protein>
<keyword evidence="3" id="KW-0378">Hydrolase</keyword>
<dbReference type="InterPro" id="IPR043504">
    <property type="entry name" value="Peptidase_S1_PA_chymotrypsin"/>
</dbReference>
<dbReference type="InterPro" id="IPR001940">
    <property type="entry name" value="Peptidase_S1C"/>
</dbReference>
<feature type="compositionally biased region" description="Low complexity" evidence="5">
    <location>
        <begin position="252"/>
        <end position="283"/>
    </location>
</feature>
<organism evidence="7 8">
    <name type="scientific">Pleodorina starrii</name>
    <dbReference type="NCBI Taxonomy" id="330485"/>
    <lineage>
        <taxon>Eukaryota</taxon>
        <taxon>Viridiplantae</taxon>
        <taxon>Chlorophyta</taxon>
        <taxon>core chlorophytes</taxon>
        <taxon>Chlorophyceae</taxon>
        <taxon>CS clade</taxon>
        <taxon>Chlamydomonadales</taxon>
        <taxon>Volvocaceae</taxon>
        <taxon>Pleodorina</taxon>
    </lineage>
</organism>
<feature type="region of interest" description="Disordered" evidence="5">
    <location>
        <begin position="238"/>
        <end position="283"/>
    </location>
</feature>
<dbReference type="Proteomes" id="UP001165080">
    <property type="component" value="Unassembled WGS sequence"/>
</dbReference>
<name>A0A9W6BRV7_9CHLO</name>